<name>A0A1Q9GYM5_9GAMM</name>
<accession>A0A1Q9GYM5</accession>
<evidence type="ECO:0000313" key="3">
    <source>
        <dbReference type="Proteomes" id="UP000186905"/>
    </source>
</evidence>
<evidence type="ECO:0000259" key="1">
    <source>
        <dbReference type="PROSITE" id="PS51832"/>
    </source>
</evidence>
<dbReference type="SUPFAM" id="SSF109604">
    <property type="entry name" value="HD-domain/PDEase-like"/>
    <property type="match status" value="1"/>
</dbReference>
<dbReference type="InterPro" id="IPR021812">
    <property type="entry name" value="DUF3391"/>
</dbReference>
<dbReference type="PANTHER" id="PTHR43155">
    <property type="entry name" value="CYCLIC DI-GMP PHOSPHODIESTERASE PA4108-RELATED"/>
    <property type="match status" value="1"/>
</dbReference>
<keyword evidence="2" id="KW-0378">Hydrolase</keyword>
<dbReference type="InterPro" id="IPR003607">
    <property type="entry name" value="HD/PDEase_dom"/>
</dbReference>
<organism evidence="2 3">
    <name type="scientific">Photobacterium proteolyticum</name>
    <dbReference type="NCBI Taxonomy" id="1903952"/>
    <lineage>
        <taxon>Bacteria</taxon>
        <taxon>Pseudomonadati</taxon>
        <taxon>Pseudomonadota</taxon>
        <taxon>Gammaproteobacteria</taxon>
        <taxon>Vibrionales</taxon>
        <taxon>Vibrionaceae</taxon>
        <taxon>Photobacterium</taxon>
    </lineage>
</organism>
<dbReference type="EMBL" id="MJIL01000047">
    <property type="protein sequence ID" value="OLQ80364.1"/>
    <property type="molecule type" value="Genomic_DNA"/>
</dbReference>
<protein>
    <submittedName>
        <fullName evidence="2">HD family phosphohydrolase</fullName>
    </submittedName>
</protein>
<evidence type="ECO:0000313" key="2">
    <source>
        <dbReference type="EMBL" id="OLQ80364.1"/>
    </source>
</evidence>
<dbReference type="OrthoDB" id="9764808at2"/>
<dbReference type="PANTHER" id="PTHR43155:SF2">
    <property type="entry name" value="CYCLIC DI-GMP PHOSPHODIESTERASE PA4108"/>
    <property type="match status" value="1"/>
</dbReference>
<dbReference type="RefSeq" id="WP_075762316.1">
    <property type="nucleotide sequence ID" value="NZ_MJIL01000047.1"/>
</dbReference>
<dbReference type="Pfam" id="PF13487">
    <property type="entry name" value="HD_5"/>
    <property type="match status" value="1"/>
</dbReference>
<dbReference type="SMART" id="SM00471">
    <property type="entry name" value="HDc"/>
    <property type="match status" value="1"/>
</dbReference>
<dbReference type="PROSITE" id="PS51832">
    <property type="entry name" value="HD_GYP"/>
    <property type="match status" value="1"/>
</dbReference>
<sequence length="418" mass="47601">MASIKLSVERLTEGLYIKLPLQWTDHPFLLNHFKIKDHQQIRLIKNLGVKFVYLIPEKSDNKPLDPETPVEEMSDDESQFLDKQAEKLWQEKQCRITKLKNYKRKLQRCEKNFDRSMSQLRSIVGKIKSRPVTAIREAESLVEEMVDALMESDNVALHLMNDAKESEDIYFHSLNVAIMSMMLAKSSGMPASDIKTIALGALFHDMGKLKVPTAITRKTTPLTAPEENYLKLHTKYSLELANIAEDFPPAAKPILSQHHELLDGSGYPQQLTAKKIDLKAQLVSVVNAYDNLCHPQDPSKARIPYSALSYLFKNKKEQYNSDFMALLIRLMGVYPPGSVVQLSNQQLGLVISVNSESLLFPNVLLYDPSVPSNEAPILDLEESDLRIEQAIPPSKLPEKVYTYLNPRIRISYYFDPND</sequence>
<dbReference type="Pfam" id="PF11871">
    <property type="entry name" value="DUF3391"/>
    <property type="match status" value="1"/>
</dbReference>
<keyword evidence="3" id="KW-1185">Reference proteome</keyword>
<proteinExistence type="predicted"/>
<dbReference type="AlphaFoldDB" id="A0A1Q9GYM5"/>
<dbReference type="Gene3D" id="1.10.3210.10">
    <property type="entry name" value="Hypothetical protein af1432"/>
    <property type="match status" value="1"/>
</dbReference>
<dbReference type="STRING" id="1903952.BIT28_16630"/>
<dbReference type="CDD" id="cd00077">
    <property type="entry name" value="HDc"/>
    <property type="match status" value="1"/>
</dbReference>
<feature type="domain" description="HD-GYP" evidence="1">
    <location>
        <begin position="149"/>
        <end position="343"/>
    </location>
</feature>
<gene>
    <name evidence="2" type="ORF">BIT28_16630</name>
</gene>
<dbReference type="Proteomes" id="UP000186905">
    <property type="component" value="Unassembled WGS sequence"/>
</dbReference>
<comment type="caution">
    <text evidence="2">The sequence shown here is derived from an EMBL/GenBank/DDBJ whole genome shotgun (WGS) entry which is preliminary data.</text>
</comment>
<reference evidence="2 3" key="1">
    <citation type="submission" date="2016-09" db="EMBL/GenBank/DDBJ databases">
        <title>Photobacterium proteolyticum sp. nov. a protease producing bacterium isolated from ocean sediments of Laizhou Bay.</title>
        <authorList>
            <person name="Li Y."/>
        </authorList>
    </citation>
    <scope>NUCLEOTIDE SEQUENCE [LARGE SCALE GENOMIC DNA]</scope>
    <source>
        <strain evidence="2 3">13-12</strain>
    </source>
</reference>
<dbReference type="GO" id="GO:0008081">
    <property type="term" value="F:phosphoric diester hydrolase activity"/>
    <property type="evidence" value="ECO:0007669"/>
    <property type="project" value="UniProtKB-ARBA"/>
</dbReference>
<dbReference type="InterPro" id="IPR037522">
    <property type="entry name" value="HD_GYP_dom"/>
</dbReference>